<protein>
    <submittedName>
        <fullName evidence="2">VOC family protein</fullName>
    </submittedName>
</protein>
<dbReference type="PANTHER" id="PTHR33990:SF2">
    <property type="entry name" value="PHNB-LIKE DOMAIN-CONTAINING PROTEIN"/>
    <property type="match status" value="1"/>
</dbReference>
<dbReference type="RefSeq" id="WP_230512599.1">
    <property type="nucleotide sequence ID" value="NZ_JAJITD010000017.1"/>
</dbReference>
<dbReference type="Proteomes" id="UP001431019">
    <property type="component" value="Unassembled WGS sequence"/>
</dbReference>
<sequence>MQKIAPCLWFDGQAEEAARFYLSVFSGSRIAATLHYTEASPGRTGDVLAVTFEIEGQEFMALNGGPQYQFTPAISLMVHCSSQAEVDRYWSALLDSGGKTMACGWLTDRYGVSWQIVPDVLLDMLRDPDHDKANRVMAAMMKMIKLDIGELEKAWRGD</sequence>
<feature type="domain" description="PhnB-like" evidence="1">
    <location>
        <begin position="2"/>
        <end position="117"/>
    </location>
</feature>
<dbReference type="SUPFAM" id="SSF54593">
    <property type="entry name" value="Glyoxalase/Bleomycin resistance protein/Dihydroxybiphenyl dioxygenase"/>
    <property type="match status" value="1"/>
</dbReference>
<dbReference type="InterPro" id="IPR009725">
    <property type="entry name" value="3_dmu_93_MTrfase"/>
</dbReference>
<dbReference type="PIRSF" id="PIRSF021700">
    <property type="entry name" value="3_dmu_93_MTrfase"/>
    <property type="match status" value="1"/>
</dbReference>
<accession>A0ABS8K258</accession>
<evidence type="ECO:0000313" key="2">
    <source>
        <dbReference type="EMBL" id="MCC8396248.1"/>
    </source>
</evidence>
<dbReference type="Gene3D" id="3.10.180.10">
    <property type="entry name" value="2,3-Dihydroxybiphenyl 1,2-Dioxygenase, domain 1"/>
    <property type="match status" value="1"/>
</dbReference>
<gene>
    <name evidence="2" type="ORF">LJ656_27030</name>
</gene>
<organism evidence="2 3">
    <name type="scientific">Paraburkholderia sejongensis</name>
    <dbReference type="NCBI Taxonomy" id="2886946"/>
    <lineage>
        <taxon>Bacteria</taxon>
        <taxon>Pseudomonadati</taxon>
        <taxon>Pseudomonadota</taxon>
        <taxon>Betaproteobacteria</taxon>
        <taxon>Burkholderiales</taxon>
        <taxon>Burkholderiaceae</taxon>
        <taxon>Paraburkholderia</taxon>
    </lineage>
</organism>
<dbReference type="Pfam" id="PF06983">
    <property type="entry name" value="3-dmu-9_3-mt"/>
    <property type="match status" value="1"/>
</dbReference>
<dbReference type="InterPro" id="IPR029068">
    <property type="entry name" value="Glyas_Bleomycin-R_OHBP_Dase"/>
</dbReference>
<dbReference type="InterPro" id="IPR028973">
    <property type="entry name" value="PhnB-like"/>
</dbReference>
<dbReference type="CDD" id="cd06588">
    <property type="entry name" value="PhnB_like"/>
    <property type="match status" value="1"/>
</dbReference>
<evidence type="ECO:0000259" key="1">
    <source>
        <dbReference type="Pfam" id="PF06983"/>
    </source>
</evidence>
<dbReference type="PANTHER" id="PTHR33990">
    <property type="entry name" value="PROTEIN YJDN-RELATED"/>
    <property type="match status" value="1"/>
</dbReference>
<reference evidence="2 3" key="1">
    <citation type="submission" date="2021-11" db="EMBL/GenBank/DDBJ databases">
        <authorList>
            <person name="Oh E.-T."/>
            <person name="Kim S.-B."/>
        </authorList>
    </citation>
    <scope>NUCLEOTIDE SEQUENCE [LARGE SCALE GENOMIC DNA]</scope>
    <source>
        <strain evidence="2 3">MMS20-SJTR3</strain>
    </source>
</reference>
<comment type="caution">
    <text evidence="2">The sequence shown here is derived from an EMBL/GenBank/DDBJ whole genome shotgun (WGS) entry which is preliminary data.</text>
</comment>
<name>A0ABS8K258_9BURK</name>
<evidence type="ECO:0000313" key="3">
    <source>
        <dbReference type="Proteomes" id="UP001431019"/>
    </source>
</evidence>
<dbReference type="EMBL" id="JAJITD010000017">
    <property type="protein sequence ID" value="MCC8396248.1"/>
    <property type="molecule type" value="Genomic_DNA"/>
</dbReference>
<keyword evidence="3" id="KW-1185">Reference proteome</keyword>
<proteinExistence type="predicted"/>